<dbReference type="OrthoDB" id="372018at2157"/>
<dbReference type="SUPFAM" id="SSF53383">
    <property type="entry name" value="PLP-dependent transferases"/>
    <property type="match status" value="1"/>
</dbReference>
<evidence type="ECO:0000256" key="2">
    <source>
        <dbReference type="ARBA" id="ARBA00007441"/>
    </source>
</evidence>
<proteinExistence type="inferred from homology"/>
<dbReference type="InterPro" id="IPR015422">
    <property type="entry name" value="PyrdxlP-dep_Trfase_small"/>
</dbReference>
<sequence length="393" mass="43013">MTHYRFADRMIHAPASFIDELFRVSGEPGVISFAGGLPDAALIDVEGIARAVAAVMEEEGRCALQYSTTDGYRPLREYIAARYRRRLGIPAEADDIQIVNGSQQCLDLMAKIFLNPGDVVGMERPGYLGAIEAFSLYEPEICTVPLDEEGPDLQAFAAMVRDRAPKFFYGIPNSQNPSGITYPEAARREIARLLDGTGTLFYEDDAFGDLFFDGRPREPVKKYLPEGAVLSGSFSKIVAPGMRIGWILAPQPVLRQFNAAKQAADLHSNFFCQVVLHRYLSGTDLDAHVRRVAGIYGERCRTMCDIIDDLLPPGTARTTPEGGMFLMVFLPPGVSSMDVFREGVRQGVAVLPGVPFYAGGGGEETIRLNFSNADETSIAEGMERLARVVRGLA</sequence>
<evidence type="ECO:0000313" key="9">
    <source>
        <dbReference type="Proteomes" id="UP000005095"/>
    </source>
</evidence>
<evidence type="ECO:0000256" key="4">
    <source>
        <dbReference type="ARBA" id="ARBA00022576"/>
    </source>
</evidence>
<keyword evidence="5" id="KW-0808">Transferase</keyword>
<dbReference type="Gene3D" id="3.40.640.10">
    <property type="entry name" value="Type I PLP-dependent aspartate aminotransferase-like (Major domain)"/>
    <property type="match status" value="1"/>
</dbReference>
<comment type="subunit">
    <text evidence="3">Homodimer.</text>
</comment>
<evidence type="ECO:0000313" key="8">
    <source>
        <dbReference type="EMBL" id="EJG07931.1"/>
    </source>
</evidence>
<organism evidence="8 9">
    <name type="scientific">Methanofollis liminatans DSM 4140</name>
    <dbReference type="NCBI Taxonomy" id="28892"/>
    <lineage>
        <taxon>Archaea</taxon>
        <taxon>Methanobacteriati</taxon>
        <taxon>Methanobacteriota</taxon>
        <taxon>Stenosarchaea group</taxon>
        <taxon>Methanomicrobia</taxon>
        <taxon>Methanomicrobiales</taxon>
        <taxon>Methanomicrobiaceae</taxon>
        <taxon>Methanofollis</taxon>
    </lineage>
</organism>
<dbReference type="InterPro" id="IPR004839">
    <property type="entry name" value="Aminotransferase_I/II_large"/>
</dbReference>
<dbReference type="InterPro" id="IPR015424">
    <property type="entry name" value="PyrdxlP-dep_Trfase"/>
</dbReference>
<dbReference type="Proteomes" id="UP000005095">
    <property type="component" value="Chromosome"/>
</dbReference>
<evidence type="ECO:0000256" key="1">
    <source>
        <dbReference type="ARBA" id="ARBA00001933"/>
    </source>
</evidence>
<dbReference type="Gene3D" id="3.90.1150.10">
    <property type="entry name" value="Aspartate Aminotransferase, domain 1"/>
    <property type="match status" value="1"/>
</dbReference>
<evidence type="ECO:0000256" key="5">
    <source>
        <dbReference type="ARBA" id="ARBA00022679"/>
    </source>
</evidence>
<dbReference type="HOGENOM" id="CLU_017584_0_6_2"/>
<dbReference type="EMBL" id="CM001555">
    <property type="protein sequence ID" value="EJG07931.1"/>
    <property type="molecule type" value="Genomic_DNA"/>
</dbReference>
<dbReference type="GO" id="GO:0008483">
    <property type="term" value="F:transaminase activity"/>
    <property type="evidence" value="ECO:0007669"/>
    <property type="project" value="UniProtKB-KW"/>
</dbReference>
<dbReference type="Pfam" id="PF00155">
    <property type="entry name" value="Aminotran_1_2"/>
    <property type="match status" value="1"/>
</dbReference>
<keyword evidence="4" id="KW-0032">Aminotransferase</keyword>
<evidence type="ECO:0000256" key="3">
    <source>
        <dbReference type="ARBA" id="ARBA00011738"/>
    </source>
</evidence>
<name>J0S225_9EURY</name>
<dbReference type="InterPro" id="IPR050859">
    <property type="entry name" value="Class-I_PLP-dep_aminotransf"/>
</dbReference>
<dbReference type="CDD" id="cd00609">
    <property type="entry name" value="AAT_like"/>
    <property type="match status" value="1"/>
</dbReference>
<evidence type="ECO:0000259" key="7">
    <source>
        <dbReference type="Pfam" id="PF00155"/>
    </source>
</evidence>
<evidence type="ECO:0000256" key="6">
    <source>
        <dbReference type="ARBA" id="ARBA00022898"/>
    </source>
</evidence>
<gene>
    <name evidence="8" type="ORF">Metli_1989</name>
</gene>
<dbReference type="PANTHER" id="PTHR42790:SF19">
    <property type="entry name" value="KYNURENINE_ALPHA-AMINOADIPATE AMINOTRANSFERASE, MITOCHONDRIAL"/>
    <property type="match status" value="1"/>
</dbReference>
<feature type="domain" description="Aminotransferase class I/classII large" evidence="7">
    <location>
        <begin position="50"/>
        <end position="385"/>
    </location>
</feature>
<comment type="similarity">
    <text evidence="2">Belongs to the class-I pyridoxal-phosphate-dependent aminotransferase family.</text>
</comment>
<keyword evidence="9" id="KW-1185">Reference proteome</keyword>
<dbReference type="STRING" id="28892.Metli_1989"/>
<dbReference type="AlphaFoldDB" id="J0S225"/>
<comment type="cofactor">
    <cofactor evidence="1">
        <name>pyridoxal 5'-phosphate</name>
        <dbReference type="ChEBI" id="CHEBI:597326"/>
    </cofactor>
</comment>
<dbReference type="FunFam" id="3.40.640.10:FF:000053">
    <property type="entry name" value="Aminotransferase, class I"/>
    <property type="match status" value="1"/>
</dbReference>
<keyword evidence="6" id="KW-0663">Pyridoxal phosphate</keyword>
<dbReference type="GO" id="GO:1901605">
    <property type="term" value="P:alpha-amino acid metabolic process"/>
    <property type="evidence" value="ECO:0007669"/>
    <property type="project" value="TreeGrafter"/>
</dbReference>
<reference evidence="8 9" key="1">
    <citation type="submission" date="2011-08" db="EMBL/GenBank/DDBJ databases">
        <title>The complete genome of Methanofollis liminatans DSM 4140.</title>
        <authorList>
            <consortium name="US DOE Joint Genome Institute (JGI-PGF)"/>
            <person name="Lucas S."/>
            <person name="Han J."/>
            <person name="Lapidus A."/>
            <person name="Bruce D."/>
            <person name="Goodwin L."/>
            <person name="Pitluck S."/>
            <person name="Peters L."/>
            <person name="Kyrpides N."/>
            <person name="Mavromatis K."/>
            <person name="Ivanova N."/>
            <person name="Mikhailova N."/>
            <person name="Lu M."/>
            <person name="Detter J.C."/>
            <person name="Tapia R."/>
            <person name="Han C."/>
            <person name="Land M."/>
            <person name="Hauser L."/>
            <person name="Markowitz V."/>
            <person name="Cheng J.-F."/>
            <person name="Hugenholtz P."/>
            <person name="Woyke T."/>
            <person name="Wu D."/>
            <person name="Spring S."/>
            <person name="Schuler E."/>
            <person name="Brambilla E."/>
            <person name="Klenk H.-P."/>
            <person name="Eisen J.A."/>
        </authorList>
    </citation>
    <scope>NUCLEOTIDE SEQUENCE [LARGE SCALE GENOMIC DNA]</scope>
    <source>
        <strain evidence="8 9">DSM 4140</strain>
    </source>
</reference>
<protein>
    <submittedName>
        <fullName evidence="8">Putative transcriptional regulator, GntR family</fullName>
    </submittedName>
</protein>
<dbReference type="InterPro" id="IPR015421">
    <property type="entry name" value="PyrdxlP-dep_Trfase_major"/>
</dbReference>
<dbReference type="PANTHER" id="PTHR42790">
    <property type="entry name" value="AMINOTRANSFERASE"/>
    <property type="match status" value="1"/>
</dbReference>
<dbReference type="RefSeq" id="WP_004039987.1">
    <property type="nucleotide sequence ID" value="NZ_CM001555.1"/>
</dbReference>
<dbReference type="GO" id="GO:0030170">
    <property type="term" value="F:pyridoxal phosphate binding"/>
    <property type="evidence" value="ECO:0007669"/>
    <property type="project" value="InterPro"/>
</dbReference>
<accession>J0S225</accession>